<accession>A0A4Y1X0G2</accession>
<dbReference type="Gene3D" id="2.40.160.20">
    <property type="match status" value="1"/>
</dbReference>
<proteinExistence type="predicted"/>
<dbReference type="KEGG" id="ada:A5CPEGH6_04160"/>
<reference evidence="4" key="1">
    <citation type="submission" date="2019-06" db="EMBL/GenBank/DDBJ databases">
        <title>Alistipes onderdonkii subsp. vulgaris subsp. nov., Alistipes dispar sp. nov. and Alistipes communis sp. nov., isolated from human faeces, and creation of Alistipes onderdonkii subsp. onderdonkii subsp. nov.</title>
        <authorList>
            <person name="Sakamoto M."/>
            <person name="Ikeyama N."/>
            <person name="Ogata Y."/>
            <person name="Suda W."/>
            <person name="Iino T."/>
            <person name="Hattori M."/>
            <person name="Ohkuma M."/>
        </authorList>
    </citation>
    <scope>NUCLEOTIDE SEQUENCE [LARGE SCALE GENOMIC DNA]</scope>
    <source>
        <strain evidence="4">5CPEGH6</strain>
    </source>
</reference>
<protein>
    <recommendedName>
        <fullName evidence="5">Acyloxyacyl hydrolase</fullName>
    </recommendedName>
</protein>
<evidence type="ECO:0000256" key="2">
    <source>
        <dbReference type="SAM" id="SignalP"/>
    </source>
</evidence>
<feature type="signal peptide" evidence="2">
    <location>
        <begin position="1"/>
        <end position="22"/>
    </location>
</feature>
<keyword evidence="2" id="KW-0732">Signal</keyword>
<feature type="compositionally biased region" description="Basic and acidic residues" evidence="1">
    <location>
        <begin position="73"/>
        <end position="85"/>
    </location>
</feature>
<dbReference type="InterPro" id="IPR018550">
    <property type="entry name" value="Lipid-A_deacylase-rel"/>
</dbReference>
<evidence type="ECO:0000313" key="3">
    <source>
        <dbReference type="EMBL" id="BBL05778.1"/>
    </source>
</evidence>
<gene>
    <name evidence="3" type="ORF">A5CPEGH6_04160</name>
</gene>
<evidence type="ECO:0000256" key="1">
    <source>
        <dbReference type="SAM" id="MobiDB-lite"/>
    </source>
</evidence>
<evidence type="ECO:0000313" key="4">
    <source>
        <dbReference type="Proteomes" id="UP000319374"/>
    </source>
</evidence>
<organism evidence="3 4">
    <name type="scientific">Alistipes dispar</name>
    <dbReference type="NCBI Taxonomy" id="2585119"/>
    <lineage>
        <taxon>Bacteria</taxon>
        <taxon>Pseudomonadati</taxon>
        <taxon>Bacteroidota</taxon>
        <taxon>Bacteroidia</taxon>
        <taxon>Bacteroidales</taxon>
        <taxon>Rikenellaceae</taxon>
        <taxon>Alistipes</taxon>
    </lineage>
</organism>
<feature type="chain" id="PRO_5021336399" description="Acyloxyacyl hydrolase" evidence="2">
    <location>
        <begin position="23"/>
        <end position="515"/>
    </location>
</feature>
<keyword evidence="4" id="KW-1185">Reference proteome</keyword>
<dbReference type="EMBL" id="AP019736">
    <property type="protein sequence ID" value="BBL05778.1"/>
    <property type="molecule type" value="Genomic_DNA"/>
</dbReference>
<name>A0A4Y1X0G2_9BACT</name>
<dbReference type="Pfam" id="PF09411">
    <property type="entry name" value="PagL"/>
    <property type="match status" value="1"/>
</dbReference>
<sequence>MKRRGNLYAAILAGALSLFPVATVPAERTGRTVGTTAGASSATDNAAGTTAAGPAAEQDGKLRNGNATGRTGMTEDRTGMTEDRTGAAGAAEQSGTIRSGTESAAQKRPKTKPAVRDSLRRNDRSGGIAPPSFAPECDGKRPRRLTHRIGAEFRPEHIFTINPFLRGENLAQLPVDLSLAAHLKYSFRFRPGSPADRTYGGVYQGFGIAYYDFANPQELGNPVAAYLFQGARIARLSRRLSLDYEWNFGLSFGWKPYDRDDNRLNTMMGSKINAFLNVNFFLRWMLTRELDLTFGPTLTHFSNGNTKIPNAGLNSAGIGAGLTYNFGRERAEIPQRTPAPEFRRHFSYDLVLFGSWCSKGVEVGDVLYASPDTYPVVGFNFSALYNFGYKFRAGLSLDGVYDGSANVYVPDRIAELGGGAPLEFARPTIDRQLALGLSGRAEFVMPYFTIGLGLGMNVLHKGGDLKAFYQTLTLKVGITRNAFAHIGYSLRDFHMPNFLMLGIGYRFNNKYPRHY</sequence>
<feature type="region of interest" description="Disordered" evidence="1">
    <location>
        <begin position="32"/>
        <end position="141"/>
    </location>
</feature>
<evidence type="ECO:0008006" key="5">
    <source>
        <dbReference type="Google" id="ProtNLM"/>
    </source>
</evidence>
<dbReference type="AlphaFoldDB" id="A0A4Y1X0G2"/>
<dbReference type="RefSeq" id="WP_232522913.1">
    <property type="nucleotide sequence ID" value="NZ_AP019736.1"/>
</dbReference>
<dbReference type="GeneID" id="98672387"/>
<dbReference type="Proteomes" id="UP000319374">
    <property type="component" value="Chromosome"/>
</dbReference>
<feature type="compositionally biased region" description="Low complexity" evidence="1">
    <location>
        <begin position="32"/>
        <end position="56"/>
    </location>
</feature>
<feature type="compositionally biased region" description="Polar residues" evidence="1">
    <location>
        <begin position="93"/>
        <end position="104"/>
    </location>
</feature>
<feature type="compositionally biased region" description="Basic and acidic residues" evidence="1">
    <location>
        <begin position="114"/>
        <end position="124"/>
    </location>
</feature>